<feature type="transmembrane region" description="Helical" evidence="1">
    <location>
        <begin position="350"/>
        <end position="366"/>
    </location>
</feature>
<dbReference type="Proteomes" id="UP000576645">
    <property type="component" value="Unassembled WGS sequence"/>
</dbReference>
<proteinExistence type="predicted"/>
<feature type="transmembrane region" description="Helical" evidence="1">
    <location>
        <begin position="127"/>
        <end position="144"/>
    </location>
</feature>
<protein>
    <submittedName>
        <fullName evidence="2">Uncharacterized protein</fullName>
    </submittedName>
</protein>
<comment type="caution">
    <text evidence="2">The sequence shown here is derived from an EMBL/GenBank/DDBJ whole genome shotgun (WGS) entry which is preliminary data.</text>
</comment>
<evidence type="ECO:0000256" key="1">
    <source>
        <dbReference type="SAM" id="Phobius"/>
    </source>
</evidence>
<evidence type="ECO:0000313" key="3">
    <source>
        <dbReference type="Proteomes" id="UP000576645"/>
    </source>
</evidence>
<feature type="transmembrane region" description="Helical" evidence="1">
    <location>
        <begin position="35"/>
        <end position="55"/>
    </location>
</feature>
<feature type="transmembrane region" description="Helical" evidence="1">
    <location>
        <begin position="241"/>
        <end position="260"/>
    </location>
</feature>
<dbReference type="AlphaFoldDB" id="A0AAP7DEJ3"/>
<keyword evidence="1" id="KW-0472">Membrane</keyword>
<organism evidence="2 3">
    <name type="scientific">Vibrio coralliilyticus</name>
    <dbReference type="NCBI Taxonomy" id="190893"/>
    <lineage>
        <taxon>Bacteria</taxon>
        <taxon>Pseudomonadati</taxon>
        <taxon>Pseudomonadota</taxon>
        <taxon>Gammaproteobacteria</taxon>
        <taxon>Vibrionales</taxon>
        <taxon>Vibrionaceae</taxon>
        <taxon>Vibrio</taxon>
    </lineage>
</organism>
<feature type="transmembrane region" description="Helical" evidence="1">
    <location>
        <begin position="67"/>
        <end position="88"/>
    </location>
</feature>
<gene>
    <name evidence="2" type="ORF">F0238_14745</name>
</gene>
<keyword evidence="1" id="KW-0812">Transmembrane</keyword>
<name>A0AAP7DEJ3_9VIBR</name>
<feature type="transmembrane region" description="Helical" evidence="1">
    <location>
        <begin position="323"/>
        <end position="343"/>
    </location>
</feature>
<evidence type="ECO:0000313" key="2">
    <source>
        <dbReference type="EMBL" id="NOJ23992.1"/>
    </source>
</evidence>
<dbReference type="EMBL" id="VTXP01000007">
    <property type="protein sequence ID" value="NOJ23992.1"/>
    <property type="molecule type" value="Genomic_DNA"/>
</dbReference>
<reference evidence="2 3" key="1">
    <citation type="submission" date="2019-09" db="EMBL/GenBank/DDBJ databases">
        <title>Draft genome sequencing and comparative genomics of hatchery-associated Vibrios.</title>
        <authorList>
            <person name="Kehlet-Delgado H."/>
            <person name="Mueller R.S."/>
        </authorList>
    </citation>
    <scope>NUCLEOTIDE SEQUENCE [LARGE SCALE GENOMIC DNA]</scope>
    <source>
        <strain evidence="2 3">09-121-3</strain>
    </source>
</reference>
<feature type="transmembrane region" description="Helical" evidence="1">
    <location>
        <begin position="372"/>
        <end position="391"/>
    </location>
</feature>
<feature type="transmembrane region" description="Helical" evidence="1">
    <location>
        <begin position="13"/>
        <end position="30"/>
    </location>
</feature>
<keyword evidence="1" id="KW-1133">Transmembrane helix</keyword>
<feature type="transmembrane region" description="Helical" evidence="1">
    <location>
        <begin position="206"/>
        <end position="232"/>
    </location>
</feature>
<feature type="transmembrane region" description="Helical" evidence="1">
    <location>
        <begin position="100"/>
        <end position="121"/>
    </location>
</feature>
<accession>A0AAP7DEJ3</accession>
<sequence>MSASSLSYYQSKSTIYLFQVCAFIFTFCVLHKVNFVFAPTLSVLAVLVAFIIYTPKFVELKYYIESYYLFFVTLIFFILYCSALWFFLSPSDNTILFRSYFFVIYSVLGAIFLNCIVRYSYIEIIKAFLYVAFLQSLLIILDFFSPSFHQFLLTYLEHGSFAYETTIRAIGFSSEAGSALSVTQFIGFFAGYLLGKVERNIRLLPFIMSLIIFASTFVTGRMGLLLCLPFLIHWCFVSRKIALFFIFTCASTIFILFSFASEKLLMAFIWVFNVFTGEDKTVSVILGMHIPPLSESSIVGSGMYSLGDGSNASGSDIGYIQNYYAMGLINVIIFYVSLFFFLFRSALRAFRFRSELVIFILMIFVVELKEPFIFKYNMVFFILALLFSLDIKLLNKLRRS</sequence>